<dbReference type="EMBL" id="JASPKY010000258">
    <property type="protein sequence ID" value="KAK9712737.1"/>
    <property type="molecule type" value="Genomic_DNA"/>
</dbReference>
<evidence type="ECO:0000313" key="1">
    <source>
        <dbReference type="EMBL" id="KAK9712737.1"/>
    </source>
</evidence>
<evidence type="ECO:0000313" key="2">
    <source>
        <dbReference type="Proteomes" id="UP001458880"/>
    </source>
</evidence>
<proteinExistence type="predicted"/>
<accession>A0AAW1K481</accession>
<protein>
    <submittedName>
        <fullName evidence="1">Uncharacterized protein</fullName>
    </submittedName>
</protein>
<sequence length="153" mass="17277">MSHYRDFKSLITSLKNEFISTLNDFKMDLNEKFATFKQEINQKLSCNSGQNLGMEDIMEEVHLRHSKQQNLIVFGMPEQPVTLQRDAAIEADAAEVRLVLQTCAPTLDICSTQSSRIGRLNASSVTPRPLRVTLSSVNDVHTIMRNAAKLRQV</sequence>
<reference evidence="1 2" key="1">
    <citation type="journal article" date="2024" name="BMC Genomics">
        <title>De novo assembly and annotation of Popillia japonica's genome with initial clues to its potential as an invasive pest.</title>
        <authorList>
            <person name="Cucini C."/>
            <person name="Boschi S."/>
            <person name="Funari R."/>
            <person name="Cardaioli E."/>
            <person name="Iannotti N."/>
            <person name="Marturano G."/>
            <person name="Paoli F."/>
            <person name="Bruttini M."/>
            <person name="Carapelli A."/>
            <person name="Frati F."/>
            <person name="Nardi F."/>
        </authorList>
    </citation>
    <scope>NUCLEOTIDE SEQUENCE [LARGE SCALE GENOMIC DNA]</scope>
    <source>
        <strain evidence="1">DMR45628</strain>
    </source>
</reference>
<name>A0AAW1K481_POPJA</name>
<organism evidence="1 2">
    <name type="scientific">Popillia japonica</name>
    <name type="common">Japanese beetle</name>
    <dbReference type="NCBI Taxonomy" id="7064"/>
    <lineage>
        <taxon>Eukaryota</taxon>
        <taxon>Metazoa</taxon>
        <taxon>Ecdysozoa</taxon>
        <taxon>Arthropoda</taxon>
        <taxon>Hexapoda</taxon>
        <taxon>Insecta</taxon>
        <taxon>Pterygota</taxon>
        <taxon>Neoptera</taxon>
        <taxon>Endopterygota</taxon>
        <taxon>Coleoptera</taxon>
        <taxon>Polyphaga</taxon>
        <taxon>Scarabaeiformia</taxon>
        <taxon>Scarabaeidae</taxon>
        <taxon>Rutelinae</taxon>
        <taxon>Popillia</taxon>
    </lineage>
</organism>
<dbReference type="AlphaFoldDB" id="A0AAW1K481"/>
<keyword evidence="2" id="KW-1185">Reference proteome</keyword>
<gene>
    <name evidence="1" type="ORF">QE152_g24729</name>
</gene>
<comment type="caution">
    <text evidence="1">The sequence shown here is derived from an EMBL/GenBank/DDBJ whole genome shotgun (WGS) entry which is preliminary data.</text>
</comment>
<dbReference type="Proteomes" id="UP001458880">
    <property type="component" value="Unassembled WGS sequence"/>
</dbReference>